<keyword evidence="3" id="KW-1185">Reference proteome</keyword>
<comment type="caution">
    <text evidence="2">The sequence shown here is derived from an EMBL/GenBank/DDBJ whole genome shotgun (WGS) entry which is preliminary data.</text>
</comment>
<evidence type="ECO:0000256" key="1">
    <source>
        <dbReference type="SAM" id="MobiDB-lite"/>
    </source>
</evidence>
<organism evidence="2 3">
    <name type="scientific">Turnera subulata</name>
    <dbReference type="NCBI Taxonomy" id="218843"/>
    <lineage>
        <taxon>Eukaryota</taxon>
        <taxon>Viridiplantae</taxon>
        <taxon>Streptophyta</taxon>
        <taxon>Embryophyta</taxon>
        <taxon>Tracheophyta</taxon>
        <taxon>Spermatophyta</taxon>
        <taxon>Magnoliopsida</taxon>
        <taxon>eudicotyledons</taxon>
        <taxon>Gunneridae</taxon>
        <taxon>Pentapetalae</taxon>
        <taxon>rosids</taxon>
        <taxon>fabids</taxon>
        <taxon>Malpighiales</taxon>
        <taxon>Passifloraceae</taxon>
        <taxon>Turnera</taxon>
    </lineage>
</organism>
<feature type="compositionally biased region" description="Basic and acidic residues" evidence="1">
    <location>
        <begin position="83"/>
        <end position="93"/>
    </location>
</feature>
<dbReference type="PANTHER" id="PTHR38932">
    <property type="entry name" value="BNAC03G64660D PROTEIN"/>
    <property type="match status" value="1"/>
</dbReference>
<feature type="compositionally biased region" description="Low complexity" evidence="1">
    <location>
        <begin position="72"/>
        <end position="82"/>
    </location>
</feature>
<dbReference type="Proteomes" id="UP001141552">
    <property type="component" value="Unassembled WGS sequence"/>
</dbReference>
<reference evidence="2" key="2">
    <citation type="journal article" date="2023" name="Plants (Basel)">
        <title>Annotation of the Turnera subulata (Passifloraceae) Draft Genome Reveals the S-Locus Evolved after the Divergence of Turneroideae from Passifloroideae in a Stepwise Manner.</title>
        <authorList>
            <person name="Henning P.M."/>
            <person name="Roalson E.H."/>
            <person name="Mir W."/>
            <person name="McCubbin A.G."/>
            <person name="Shore J.S."/>
        </authorList>
    </citation>
    <scope>NUCLEOTIDE SEQUENCE</scope>
    <source>
        <strain evidence="2">F60SS</strain>
    </source>
</reference>
<reference evidence="2" key="1">
    <citation type="submission" date="2022-02" db="EMBL/GenBank/DDBJ databases">
        <authorList>
            <person name="Henning P.M."/>
            <person name="McCubbin A.G."/>
            <person name="Shore J.S."/>
        </authorList>
    </citation>
    <scope>NUCLEOTIDE SEQUENCE</scope>
    <source>
        <strain evidence="2">F60SS</strain>
        <tissue evidence="2">Leaves</tissue>
    </source>
</reference>
<evidence type="ECO:0000313" key="3">
    <source>
        <dbReference type="Proteomes" id="UP001141552"/>
    </source>
</evidence>
<evidence type="ECO:0000313" key="2">
    <source>
        <dbReference type="EMBL" id="KAJ4851329.1"/>
    </source>
</evidence>
<feature type="compositionally biased region" description="Polar residues" evidence="1">
    <location>
        <begin position="23"/>
        <end position="43"/>
    </location>
</feature>
<feature type="compositionally biased region" description="Polar residues" evidence="1">
    <location>
        <begin position="126"/>
        <end position="136"/>
    </location>
</feature>
<dbReference type="EMBL" id="JAKUCV010000077">
    <property type="protein sequence ID" value="KAJ4851329.1"/>
    <property type="molecule type" value="Genomic_DNA"/>
</dbReference>
<protein>
    <submittedName>
        <fullName evidence="2">Uncharacterized protein</fullName>
    </submittedName>
</protein>
<gene>
    <name evidence="2" type="ORF">Tsubulata_005695</name>
</gene>
<accession>A0A9Q0GJ80</accession>
<dbReference type="PANTHER" id="PTHR38932:SF2">
    <property type="entry name" value="DUF3741 DOMAIN-CONTAINING PROTEIN"/>
    <property type="match status" value="1"/>
</dbReference>
<feature type="compositionally biased region" description="Basic and acidic residues" evidence="1">
    <location>
        <begin position="170"/>
        <end position="182"/>
    </location>
</feature>
<proteinExistence type="predicted"/>
<sequence>MYPRFRVREQEQEQEQDELSPTKDAQTLLSSKVIGSSSEQGCSSPEKENHFDSSQSVFRTPKAYVPSLVTQSPSASKDSSSAVKDRCNGEKNKSNVRACSDLRPRAVLSSPDNDGLIGKRNKLDNQRFSVSKSNIEMKTPAGTKIIKDQKKAETPVTVKNNAKGAASSTRKLEFSKNGKGKAESCLSMKRHFNGASKSNSVDKRK</sequence>
<dbReference type="AlphaFoldDB" id="A0A9Q0GJ80"/>
<name>A0A9Q0GJ80_9ROSI</name>
<feature type="region of interest" description="Disordered" evidence="1">
    <location>
        <begin position="1"/>
        <end position="205"/>
    </location>
</feature>
<dbReference type="OrthoDB" id="1867172at2759"/>
<feature type="compositionally biased region" description="Basic and acidic residues" evidence="1">
    <location>
        <begin position="1"/>
        <end position="11"/>
    </location>
</feature>